<dbReference type="PANTHER" id="PTHR38030">
    <property type="entry name" value="PROTOPORPHYRINOGEN IX DEHYDROGENASE [MENAQUINONE]"/>
    <property type="match status" value="1"/>
</dbReference>
<dbReference type="InterPro" id="IPR008254">
    <property type="entry name" value="Flavodoxin/NO_synth"/>
</dbReference>
<dbReference type="PROSITE" id="PS50902">
    <property type="entry name" value="FLAVODOXIN_LIKE"/>
    <property type="match status" value="1"/>
</dbReference>
<proteinExistence type="predicted"/>
<dbReference type="PROSITE" id="PS00201">
    <property type="entry name" value="FLAVODOXIN"/>
    <property type="match status" value="1"/>
</dbReference>
<dbReference type="GO" id="GO:0009055">
    <property type="term" value="F:electron transfer activity"/>
    <property type="evidence" value="ECO:0007669"/>
    <property type="project" value="InterPro"/>
</dbReference>
<keyword evidence="3" id="KW-1185">Reference proteome</keyword>
<dbReference type="SUPFAM" id="SSF52218">
    <property type="entry name" value="Flavoproteins"/>
    <property type="match status" value="1"/>
</dbReference>
<name>A0A6A6ISA7_9PLEO</name>
<gene>
    <name evidence="2" type="ORF">BU26DRAFT_515736</name>
</gene>
<dbReference type="OrthoDB" id="3505753at2759"/>
<dbReference type="RefSeq" id="XP_033688375.1">
    <property type="nucleotide sequence ID" value="XM_033828145.1"/>
</dbReference>
<sequence>MPILILYSSEKGSTGEIANRISSRIAEQLPPTEVHNIHDFDASRLDDYTAIVLGSCIHNMHWLPEAKAFLTANKNALISKPLFAFSVGAAGSMPKFVRAQSMKSEEKKMAHDVQKALDKKVKLHALFNGKVEKKDEPWLMRCCCGMLGGLTYGDLREWEKVDAWADEVVKDLKGSAEEH</sequence>
<organism evidence="2 3">
    <name type="scientific">Trematosphaeria pertusa</name>
    <dbReference type="NCBI Taxonomy" id="390896"/>
    <lineage>
        <taxon>Eukaryota</taxon>
        <taxon>Fungi</taxon>
        <taxon>Dikarya</taxon>
        <taxon>Ascomycota</taxon>
        <taxon>Pezizomycotina</taxon>
        <taxon>Dothideomycetes</taxon>
        <taxon>Pleosporomycetidae</taxon>
        <taxon>Pleosporales</taxon>
        <taxon>Massarineae</taxon>
        <taxon>Trematosphaeriaceae</taxon>
        <taxon>Trematosphaeria</taxon>
    </lineage>
</organism>
<dbReference type="PANTHER" id="PTHR38030:SF2">
    <property type="entry name" value="PROTOPORPHYRINOGEN IX DEHYDROGENASE [QUINONE]"/>
    <property type="match status" value="1"/>
</dbReference>
<reference evidence="2" key="1">
    <citation type="journal article" date="2020" name="Stud. Mycol.">
        <title>101 Dothideomycetes genomes: a test case for predicting lifestyles and emergence of pathogens.</title>
        <authorList>
            <person name="Haridas S."/>
            <person name="Albert R."/>
            <person name="Binder M."/>
            <person name="Bloem J."/>
            <person name="Labutti K."/>
            <person name="Salamov A."/>
            <person name="Andreopoulos B."/>
            <person name="Baker S."/>
            <person name="Barry K."/>
            <person name="Bills G."/>
            <person name="Bluhm B."/>
            <person name="Cannon C."/>
            <person name="Castanera R."/>
            <person name="Culley D."/>
            <person name="Daum C."/>
            <person name="Ezra D."/>
            <person name="Gonzalez J."/>
            <person name="Henrissat B."/>
            <person name="Kuo A."/>
            <person name="Liang C."/>
            <person name="Lipzen A."/>
            <person name="Lutzoni F."/>
            <person name="Magnuson J."/>
            <person name="Mondo S."/>
            <person name="Nolan M."/>
            <person name="Ohm R."/>
            <person name="Pangilinan J."/>
            <person name="Park H.-J."/>
            <person name="Ramirez L."/>
            <person name="Alfaro M."/>
            <person name="Sun H."/>
            <person name="Tritt A."/>
            <person name="Yoshinaga Y."/>
            <person name="Zwiers L.-H."/>
            <person name="Turgeon B."/>
            <person name="Goodwin S."/>
            <person name="Spatafora J."/>
            <person name="Crous P."/>
            <person name="Grigoriev I."/>
        </authorList>
    </citation>
    <scope>NUCLEOTIDE SEQUENCE</scope>
    <source>
        <strain evidence="2">CBS 122368</strain>
    </source>
</reference>
<dbReference type="GeneID" id="54581475"/>
<dbReference type="GO" id="GO:0070819">
    <property type="term" value="F:menaquinone-dependent protoporphyrinogen oxidase activity"/>
    <property type="evidence" value="ECO:0007669"/>
    <property type="project" value="TreeGrafter"/>
</dbReference>
<dbReference type="EMBL" id="ML987191">
    <property type="protein sequence ID" value="KAF2253371.1"/>
    <property type="molecule type" value="Genomic_DNA"/>
</dbReference>
<evidence type="ECO:0000313" key="3">
    <source>
        <dbReference type="Proteomes" id="UP000800094"/>
    </source>
</evidence>
<dbReference type="Proteomes" id="UP000800094">
    <property type="component" value="Unassembled WGS sequence"/>
</dbReference>
<dbReference type="InterPro" id="IPR026816">
    <property type="entry name" value="Flavodoxin_dom"/>
</dbReference>
<dbReference type="Gene3D" id="3.40.50.360">
    <property type="match status" value="1"/>
</dbReference>
<evidence type="ECO:0000259" key="1">
    <source>
        <dbReference type="PROSITE" id="PS50902"/>
    </source>
</evidence>
<evidence type="ECO:0000313" key="2">
    <source>
        <dbReference type="EMBL" id="KAF2253371.1"/>
    </source>
</evidence>
<dbReference type="InterPro" id="IPR052200">
    <property type="entry name" value="Protoporphyrinogen_IX_DH"/>
</dbReference>
<dbReference type="GO" id="GO:0006783">
    <property type="term" value="P:heme biosynthetic process"/>
    <property type="evidence" value="ECO:0007669"/>
    <property type="project" value="TreeGrafter"/>
</dbReference>
<dbReference type="InterPro" id="IPR001226">
    <property type="entry name" value="Flavodoxin_CS"/>
</dbReference>
<feature type="domain" description="Flavodoxin-like" evidence="1">
    <location>
        <begin position="3"/>
        <end position="169"/>
    </location>
</feature>
<dbReference type="Pfam" id="PF12724">
    <property type="entry name" value="Flavodoxin_5"/>
    <property type="match status" value="1"/>
</dbReference>
<accession>A0A6A6ISA7</accession>
<dbReference type="AlphaFoldDB" id="A0A6A6ISA7"/>
<protein>
    <submittedName>
        <fullName evidence="2">Flavo protein</fullName>
    </submittedName>
</protein>
<dbReference type="GO" id="GO:0010181">
    <property type="term" value="F:FMN binding"/>
    <property type="evidence" value="ECO:0007669"/>
    <property type="project" value="InterPro"/>
</dbReference>
<dbReference type="InterPro" id="IPR029039">
    <property type="entry name" value="Flavoprotein-like_sf"/>
</dbReference>